<comment type="caution">
    <text evidence="3">The sequence shown here is derived from an EMBL/GenBank/DDBJ whole genome shotgun (WGS) entry which is preliminary data.</text>
</comment>
<dbReference type="RefSeq" id="WP_284198275.1">
    <property type="nucleotide sequence ID" value="NZ_BSOG01000007.1"/>
</dbReference>
<reference evidence="4" key="1">
    <citation type="journal article" date="2019" name="Int. J. Syst. Evol. Microbiol.">
        <title>The Global Catalogue of Microorganisms (GCM) 10K type strain sequencing project: providing services to taxonomists for standard genome sequencing and annotation.</title>
        <authorList>
            <consortium name="The Broad Institute Genomics Platform"/>
            <consortium name="The Broad Institute Genome Sequencing Center for Infectious Disease"/>
            <person name="Wu L."/>
            <person name="Ma J."/>
        </authorList>
    </citation>
    <scope>NUCLEOTIDE SEQUENCE [LARGE SCALE GENOMIC DNA]</scope>
    <source>
        <strain evidence="4">NBRC 110044</strain>
    </source>
</reference>
<dbReference type="InterPro" id="IPR004045">
    <property type="entry name" value="Glutathione_S-Trfase_N"/>
</dbReference>
<keyword evidence="4" id="KW-1185">Reference proteome</keyword>
<dbReference type="PANTHER" id="PTHR44051:SF9">
    <property type="entry name" value="GLUTATHIONE S-TRANSFERASE 1"/>
    <property type="match status" value="1"/>
</dbReference>
<sequence length="219" mass="24633">MSLLLYGHSFSSYTQKVLVALYENDTPFAFCSIGPDTPQHTAEWLRRWPLRKFPLLVDGERSIAETSIIIEYLQHAYPGPVRLLPADPVAALEVRFLDRFFDLHVMNAAQYAVDGALTGDPVKRQEGMALAVSKLELAYAWLEGQLAGTTWAAGEDFTLADCAAAPSLFYADWTHRIAETFPVLRAYRARLLARPSFARAVEEARWFRPNFPLGAPERD</sequence>
<accession>A0ABQ5YLA9</accession>
<dbReference type="CDD" id="cd00570">
    <property type="entry name" value="GST_N_family"/>
    <property type="match status" value="1"/>
</dbReference>
<dbReference type="PROSITE" id="PS50404">
    <property type="entry name" value="GST_NTER"/>
    <property type="match status" value="1"/>
</dbReference>
<dbReference type="SFLD" id="SFLDS00019">
    <property type="entry name" value="Glutathione_Transferase_(cytos"/>
    <property type="match status" value="1"/>
</dbReference>
<dbReference type="EMBL" id="BSOG01000007">
    <property type="protein sequence ID" value="GLR15208.1"/>
    <property type="molecule type" value="Genomic_DNA"/>
</dbReference>
<dbReference type="InterPro" id="IPR010987">
    <property type="entry name" value="Glutathione-S-Trfase_C-like"/>
</dbReference>
<dbReference type="PROSITE" id="PS50405">
    <property type="entry name" value="GST_CTER"/>
    <property type="match status" value="1"/>
</dbReference>
<name>A0ABQ5YLA9_9NEIS</name>
<evidence type="ECO:0000259" key="2">
    <source>
        <dbReference type="PROSITE" id="PS50405"/>
    </source>
</evidence>
<feature type="domain" description="GST C-terminal" evidence="2">
    <location>
        <begin position="87"/>
        <end position="213"/>
    </location>
</feature>
<feature type="domain" description="GST N-terminal" evidence="1">
    <location>
        <begin position="1"/>
        <end position="81"/>
    </location>
</feature>
<dbReference type="Pfam" id="PF13417">
    <property type="entry name" value="GST_N_3"/>
    <property type="match status" value="1"/>
</dbReference>
<dbReference type="SUPFAM" id="SSF47616">
    <property type="entry name" value="GST C-terminal domain-like"/>
    <property type="match status" value="1"/>
</dbReference>
<dbReference type="SFLD" id="SFLDG00358">
    <property type="entry name" value="Main_(cytGST)"/>
    <property type="match status" value="1"/>
</dbReference>
<proteinExistence type="predicted"/>
<protein>
    <submittedName>
        <fullName evidence="3">Glutathione S-transferase</fullName>
    </submittedName>
</protein>
<dbReference type="InterPro" id="IPR040079">
    <property type="entry name" value="Glutathione_S-Trfase"/>
</dbReference>
<dbReference type="Gene3D" id="3.40.30.10">
    <property type="entry name" value="Glutaredoxin"/>
    <property type="match status" value="1"/>
</dbReference>
<dbReference type="InterPro" id="IPR036282">
    <property type="entry name" value="Glutathione-S-Trfase_C_sf"/>
</dbReference>
<dbReference type="Gene3D" id="1.20.1050.10">
    <property type="match status" value="1"/>
</dbReference>
<gene>
    <name evidence="3" type="ORF">GCM10007907_39980</name>
</gene>
<dbReference type="PANTHER" id="PTHR44051">
    <property type="entry name" value="GLUTATHIONE S-TRANSFERASE-RELATED"/>
    <property type="match status" value="1"/>
</dbReference>
<dbReference type="SUPFAM" id="SSF52833">
    <property type="entry name" value="Thioredoxin-like"/>
    <property type="match status" value="1"/>
</dbReference>
<evidence type="ECO:0000313" key="3">
    <source>
        <dbReference type="EMBL" id="GLR15208.1"/>
    </source>
</evidence>
<dbReference type="InterPro" id="IPR036249">
    <property type="entry name" value="Thioredoxin-like_sf"/>
</dbReference>
<dbReference type="Pfam" id="PF13410">
    <property type="entry name" value="GST_C_2"/>
    <property type="match status" value="1"/>
</dbReference>
<evidence type="ECO:0000313" key="4">
    <source>
        <dbReference type="Proteomes" id="UP001156706"/>
    </source>
</evidence>
<organism evidence="3 4">
    <name type="scientific">Chitinimonas prasina</name>
    <dbReference type="NCBI Taxonomy" id="1434937"/>
    <lineage>
        <taxon>Bacteria</taxon>
        <taxon>Pseudomonadati</taxon>
        <taxon>Pseudomonadota</taxon>
        <taxon>Betaproteobacteria</taxon>
        <taxon>Neisseriales</taxon>
        <taxon>Chitinibacteraceae</taxon>
        <taxon>Chitinimonas</taxon>
    </lineage>
</organism>
<evidence type="ECO:0000259" key="1">
    <source>
        <dbReference type="PROSITE" id="PS50404"/>
    </source>
</evidence>
<dbReference type="Proteomes" id="UP001156706">
    <property type="component" value="Unassembled WGS sequence"/>
</dbReference>